<dbReference type="RefSeq" id="WP_192375097.1">
    <property type="nucleotide sequence ID" value="NZ_CAJHIV010000001.1"/>
</dbReference>
<organism evidence="2 3">
    <name type="scientific">Methylomonas albis</name>
    <dbReference type="NCBI Taxonomy" id="1854563"/>
    <lineage>
        <taxon>Bacteria</taxon>
        <taxon>Pseudomonadati</taxon>
        <taxon>Pseudomonadota</taxon>
        <taxon>Gammaproteobacteria</taxon>
        <taxon>Methylococcales</taxon>
        <taxon>Methylococcaceae</taxon>
        <taxon>Methylomonas</taxon>
    </lineage>
</organism>
<dbReference type="Pfam" id="PF01841">
    <property type="entry name" value="Transglut_core"/>
    <property type="match status" value="1"/>
</dbReference>
<evidence type="ECO:0000259" key="1">
    <source>
        <dbReference type="Pfam" id="PF01841"/>
    </source>
</evidence>
<gene>
    <name evidence="2" type="ORF">IE877_12900</name>
</gene>
<accession>A0ABR9D1F0</accession>
<dbReference type="PANTHER" id="PTHR33490">
    <property type="entry name" value="BLR5614 PROTEIN-RELATED"/>
    <property type="match status" value="1"/>
</dbReference>
<protein>
    <submittedName>
        <fullName evidence="2">Transglutaminase domain-containing protein</fullName>
    </submittedName>
</protein>
<dbReference type="InterPro" id="IPR002931">
    <property type="entry name" value="Transglutaminase-like"/>
</dbReference>
<dbReference type="InterPro" id="IPR038765">
    <property type="entry name" value="Papain-like_cys_pep_sf"/>
</dbReference>
<proteinExistence type="predicted"/>
<dbReference type="Gene3D" id="3.10.620.30">
    <property type="match status" value="1"/>
</dbReference>
<comment type="caution">
    <text evidence="2">The sequence shown here is derived from an EMBL/GenBank/DDBJ whole genome shotgun (WGS) entry which is preliminary data.</text>
</comment>
<keyword evidence="3" id="KW-1185">Reference proteome</keyword>
<evidence type="ECO:0000313" key="3">
    <source>
        <dbReference type="Proteomes" id="UP000652176"/>
    </source>
</evidence>
<dbReference type="EMBL" id="JACXSS010000001">
    <property type="protein sequence ID" value="MBD9356770.1"/>
    <property type="molecule type" value="Genomic_DNA"/>
</dbReference>
<dbReference type="Proteomes" id="UP000652176">
    <property type="component" value="Unassembled WGS sequence"/>
</dbReference>
<name>A0ABR9D1F0_9GAMM</name>
<feature type="domain" description="Transglutaminase-like" evidence="1">
    <location>
        <begin position="54"/>
        <end position="149"/>
    </location>
</feature>
<sequence length="321" mass="36225">MPTQANIQIRKIPSGYPGTLQTVEQVCELIKTGAKDFTVRQSAIDILLQRAVKPKDYLAEIKALFEWVQQNIRYTKDTFRVEVLHSARRMLQLRAGDCDDMTILLGAMLEAIGHPVRLVLSGANPARPDQFSHIYLEVLYRGQWIPLDATMPHAMGWSSQAAVKKIVPLPRAVAATDSVTLHGLDANPDVSSLIPDLLRAISHEAFKPNDPRIKTLWHMLKRRQLLQKSAWLQAVLRRIWRQGLAAKPRPHLANRLERLLRDWRLLVPDTVSTTPKPVMAPATMQALRPVALKPVGSVRPVKMQAMRAVELPPAVLRRPRK</sequence>
<evidence type="ECO:0000313" key="2">
    <source>
        <dbReference type="EMBL" id="MBD9356770.1"/>
    </source>
</evidence>
<dbReference type="SUPFAM" id="SSF54001">
    <property type="entry name" value="Cysteine proteinases"/>
    <property type="match status" value="1"/>
</dbReference>
<reference evidence="2 3" key="1">
    <citation type="submission" date="2020-09" db="EMBL/GenBank/DDBJ databases">
        <title>Methylomonas albis sp. nov. and Methylomonas fluvii sp. nov.: Two cold-adapted methanotrophs from the River Elbe and an amended description of Methylovulum psychrotolerans strain Eb1.</title>
        <authorList>
            <person name="Bussmann I.K."/>
            <person name="Klings K.-W."/>
            <person name="Warnstedt J."/>
            <person name="Hoppert M."/>
            <person name="Saborowski A."/>
            <person name="Horn F."/>
            <person name="Liebner S."/>
        </authorList>
    </citation>
    <scope>NUCLEOTIDE SEQUENCE [LARGE SCALE GENOMIC DNA]</scope>
    <source>
        <strain evidence="2 3">EbA</strain>
    </source>
</reference>